<organism evidence="2 3">
    <name type="scientific">Polycladospora coralii</name>
    <dbReference type="NCBI Taxonomy" id="2771432"/>
    <lineage>
        <taxon>Bacteria</taxon>
        <taxon>Bacillati</taxon>
        <taxon>Bacillota</taxon>
        <taxon>Bacilli</taxon>
        <taxon>Bacillales</taxon>
        <taxon>Thermoactinomycetaceae</taxon>
        <taxon>Polycladospora</taxon>
    </lineage>
</organism>
<accession>A0A926N9R0</accession>
<dbReference type="EMBL" id="JACXAH010000002">
    <property type="protein sequence ID" value="MBD1371135.1"/>
    <property type="molecule type" value="Genomic_DNA"/>
</dbReference>
<keyword evidence="1" id="KW-1133">Transmembrane helix</keyword>
<dbReference type="Proteomes" id="UP000661691">
    <property type="component" value="Unassembled WGS sequence"/>
</dbReference>
<keyword evidence="1" id="KW-0472">Membrane</keyword>
<gene>
    <name evidence="2" type="ORF">IC620_02020</name>
</gene>
<keyword evidence="1" id="KW-0812">Transmembrane</keyword>
<evidence type="ECO:0000313" key="2">
    <source>
        <dbReference type="EMBL" id="MBD1371135.1"/>
    </source>
</evidence>
<protein>
    <submittedName>
        <fullName evidence="2">Stage II sporulation protein P</fullName>
    </submittedName>
</protein>
<dbReference type="AlphaFoldDB" id="A0A926N9R0"/>
<name>A0A926N9R0_9BACL</name>
<dbReference type="Pfam" id="PF07454">
    <property type="entry name" value="SpoIIP"/>
    <property type="match status" value="1"/>
</dbReference>
<keyword evidence="3" id="KW-1185">Reference proteome</keyword>
<dbReference type="InterPro" id="IPR010897">
    <property type="entry name" value="Spore_II_P"/>
</dbReference>
<dbReference type="SUPFAM" id="SSF53187">
    <property type="entry name" value="Zn-dependent exopeptidases"/>
    <property type="match status" value="1"/>
</dbReference>
<feature type="transmembrane region" description="Helical" evidence="1">
    <location>
        <begin position="21"/>
        <end position="41"/>
    </location>
</feature>
<comment type="caution">
    <text evidence="2">The sequence shown here is derived from an EMBL/GenBank/DDBJ whole genome shotgun (WGS) entry which is preliminary data.</text>
</comment>
<reference evidence="2" key="1">
    <citation type="submission" date="2020-09" db="EMBL/GenBank/DDBJ databases">
        <title>A novel bacterium of genus Hazenella, isolated from South China Sea.</title>
        <authorList>
            <person name="Huang H."/>
            <person name="Mo K."/>
            <person name="Hu Y."/>
        </authorList>
    </citation>
    <scope>NUCLEOTIDE SEQUENCE</scope>
    <source>
        <strain evidence="2">IB182357</strain>
    </source>
</reference>
<sequence>MRKKYRGFTTVNMSGEKTRKSLVLFAFGIAILFLIVGAIFMSHAKGAMQKSDIHKVTSRISEQSLLMVMAENIPYLQEQSNGKQLEHTLSRILFEAATSINFRDPRTFLGKEMPMFALFDSEIILASEDVDFTSIPIESAPPPELEKEIQKAMEDPEQKNETEDVNNGSVEEKKVLIYTTHFWESYLPELGKKAHPNANQATDVHNNITKVSTYMAKALEKKGIGAVATQKKYSAKGSYNSSRKMVTTVMKQHEDVTYLIDLHRDSQRRAKTTKTIHGKTYAQVVFVVGKSSKNYQQNLKLAKEMHQAINQKYPGLSKAVITKASEGGKNNGEYNQSLSPNSMLVEVGGVDNTFEEAYLTADVLAEVLSARLQNATPVLGKPKKP</sequence>
<evidence type="ECO:0000256" key="1">
    <source>
        <dbReference type="SAM" id="Phobius"/>
    </source>
</evidence>
<dbReference type="NCBIfam" id="TIGR02867">
    <property type="entry name" value="spore_II_P"/>
    <property type="match status" value="1"/>
</dbReference>
<dbReference type="Gene3D" id="3.40.630.40">
    <property type="entry name" value="Zn-dependent exopeptidases"/>
    <property type="match status" value="1"/>
</dbReference>
<evidence type="ECO:0000313" key="3">
    <source>
        <dbReference type="Proteomes" id="UP000661691"/>
    </source>
</evidence>
<proteinExistence type="predicted"/>
<dbReference type="RefSeq" id="WP_191138974.1">
    <property type="nucleotide sequence ID" value="NZ_JACXAG020000002.1"/>
</dbReference>